<evidence type="ECO:0000256" key="4">
    <source>
        <dbReference type="ARBA" id="ARBA00022454"/>
    </source>
</evidence>
<evidence type="ECO:0000256" key="2">
    <source>
        <dbReference type="ARBA" id="ARBA00004286"/>
    </source>
</evidence>
<dbReference type="GO" id="GO:0005634">
    <property type="term" value="C:nucleus"/>
    <property type="evidence" value="ECO:0007669"/>
    <property type="project" value="UniProtKB-SubCell"/>
</dbReference>
<dbReference type="Gene3D" id="1.10.20.10">
    <property type="entry name" value="Histone, subunit A"/>
    <property type="match status" value="1"/>
</dbReference>
<protein>
    <recommendedName>
        <fullName evidence="6">Histone H2A</fullName>
    </recommendedName>
</protein>
<dbReference type="Proteomes" id="UP000187209">
    <property type="component" value="Unassembled WGS sequence"/>
</dbReference>
<dbReference type="AlphaFoldDB" id="A0A1R2CHB4"/>
<feature type="region of interest" description="Disordered" evidence="7">
    <location>
        <begin position="1"/>
        <end position="30"/>
    </location>
</feature>
<keyword evidence="6" id="KW-0544">Nucleosome core</keyword>
<keyword evidence="9" id="KW-1185">Reference proteome</keyword>
<dbReference type="PRINTS" id="PR00620">
    <property type="entry name" value="HISTONEH2A"/>
</dbReference>
<dbReference type="CDD" id="cd00074">
    <property type="entry name" value="HFD_H2A"/>
    <property type="match status" value="1"/>
</dbReference>
<comment type="subunit">
    <text evidence="6">The nucleosome is a histone octamer containing two molecules each of H2A, H2B, H3 and H4 assembled in one H3-H4 heterotetramer and two H2A-H2B heterodimers. The octamer wraps approximately 147 bp of DNA.</text>
</comment>
<dbReference type="InterPro" id="IPR002119">
    <property type="entry name" value="Histone_H2A"/>
</dbReference>
<evidence type="ECO:0000313" key="8">
    <source>
        <dbReference type="EMBL" id="OMJ88383.1"/>
    </source>
</evidence>
<feature type="compositionally biased region" description="Acidic residues" evidence="7">
    <location>
        <begin position="160"/>
        <end position="181"/>
    </location>
</feature>
<dbReference type="SUPFAM" id="SSF47113">
    <property type="entry name" value="Histone-fold"/>
    <property type="match status" value="1"/>
</dbReference>
<evidence type="ECO:0000256" key="7">
    <source>
        <dbReference type="SAM" id="MobiDB-lite"/>
    </source>
</evidence>
<evidence type="ECO:0000256" key="3">
    <source>
        <dbReference type="ARBA" id="ARBA00010691"/>
    </source>
</evidence>
<evidence type="ECO:0000256" key="1">
    <source>
        <dbReference type="ARBA" id="ARBA00004123"/>
    </source>
</evidence>
<comment type="similarity">
    <text evidence="3 6">Belongs to the histone H2A family.</text>
</comment>
<dbReference type="GO" id="GO:0030527">
    <property type="term" value="F:structural constituent of chromatin"/>
    <property type="evidence" value="ECO:0007669"/>
    <property type="project" value="InterPro"/>
</dbReference>
<gene>
    <name evidence="8" type="ORF">SteCoe_9702</name>
</gene>
<keyword evidence="4 6" id="KW-0158">Chromosome</keyword>
<dbReference type="SMART" id="SM00414">
    <property type="entry name" value="H2A"/>
    <property type="match status" value="1"/>
</dbReference>
<dbReference type="GO" id="GO:0003677">
    <property type="term" value="F:DNA binding"/>
    <property type="evidence" value="ECO:0007669"/>
    <property type="project" value="UniProtKB-KW"/>
</dbReference>
<comment type="subcellular location">
    <subcellularLocation>
        <location evidence="2">Chromosome</location>
    </subcellularLocation>
    <subcellularLocation>
        <location evidence="1 6">Nucleus</location>
    </subcellularLocation>
</comment>
<keyword evidence="5 6" id="KW-0539">Nucleus</keyword>
<dbReference type="GO" id="GO:0000786">
    <property type="term" value="C:nucleosome"/>
    <property type="evidence" value="ECO:0007669"/>
    <property type="project" value="UniProtKB-KW"/>
</dbReference>
<keyword evidence="6" id="KW-0238">DNA-binding</keyword>
<evidence type="ECO:0000256" key="5">
    <source>
        <dbReference type="ARBA" id="ARBA00023242"/>
    </source>
</evidence>
<feature type="compositionally biased region" description="Basic and acidic residues" evidence="7">
    <location>
        <begin position="135"/>
        <end position="159"/>
    </location>
</feature>
<dbReference type="OrthoDB" id="6412308at2759"/>
<reference evidence="8 9" key="1">
    <citation type="submission" date="2016-11" db="EMBL/GenBank/DDBJ databases">
        <title>The macronuclear genome of Stentor coeruleus: a giant cell with tiny introns.</title>
        <authorList>
            <person name="Slabodnick M."/>
            <person name="Ruby J.G."/>
            <person name="Reiff S.B."/>
            <person name="Swart E.C."/>
            <person name="Gosai S."/>
            <person name="Prabakaran S."/>
            <person name="Witkowska E."/>
            <person name="Larue G.E."/>
            <person name="Fisher S."/>
            <person name="Freeman R.M."/>
            <person name="Gunawardena J."/>
            <person name="Chu W."/>
            <person name="Stover N.A."/>
            <person name="Gregory B.D."/>
            <person name="Nowacki M."/>
            <person name="Derisi J."/>
            <person name="Roy S.W."/>
            <person name="Marshall W.F."/>
            <person name="Sood P."/>
        </authorList>
    </citation>
    <scope>NUCLEOTIDE SEQUENCE [LARGE SCALE GENOMIC DNA]</scope>
    <source>
        <strain evidence="8">WM001</strain>
    </source>
</reference>
<organism evidence="8 9">
    <name type="scientific">Stentor coeruleus</name>
    <dbReference type="NCBI Taxonomy" id="5963"/>
    <lineage>
        <taxon>Eukaryota</taxon>
        <taxon>Sar</taxon>
        <taxon>Alveolata</taxon>
        <taxon>Ciliophora</taxon>
        <taxon>Postciliodesmatophora</taxon>
        <taxon>Heterotrichea</taxon>
        <taxon>Heterotrichida</taxon>
        <taxon>Stentoridae</taxon>
        <taxon>Stentor</taxon>
    </lineage>
</organism>
<name>A0A1R2CHB4_9CILI</name>
<evidence type="ECO:0000313" key="9">
    <source>
        <dbReference type="Proteomes" id="UP000187209"/>
    </source>
</evidence>
<feature type="compositionally biased region" description="Basic and acidic residues" evidence="7">
    <location>
        <begin position="1"/>
        <end position="10"/>
    </location>
</feature>
<accession>A0A1R2CHB4</accession>
<dbReference type="InterPro" id="IPR009072">
    <property type="entry name" value="Histone-fold"/>
</dbReference>
<dbReference type="PROSITE" id="PS00046">
    <property type="entry name" value="HISTONE_H2A"/>
    <property type="match status" value="1"/>
</dbReference>
<proteinExistence type="inferred from homology"/>
<feature type="compositionally biased region" description="Polar residues" evidence="7">
    <location>
        <begin position="13"/>
        <end position="22"/>
    </location>
</feature>
<feature type="region of interest" description="Disordered" evidence="7">
    <location>
        <begin position="135"/>
        <end position="181"/>
    </location>
</feature>
<dbReference type="PANTHER" id="PTHR23430">
    <property type="entry name" value="HISTONE H2A"/>
    <property type="match status" value="1"/>
</dbReference>
<dbReference type="GO" id="GO:0046982">
    <property type="term" value="F:protein heterodimerization activity"/>
    <property type="evidence" value="ECO:0007669"/>
    <property type="project" value="InterPro"/>
</dbReference>
<sequence>MPSKKEEPKKKSATQNTTQNMLKSEGDQSGRIMKSKRAGLIFPVSRVMRLMKKRRYADRISTNSAIGVSAVLEYLTAEILEIAGDKALDPSSESKSMIKPRHICLAVKDDQEMSAAIGDHVIIPMSGVIPHIEESLEAKHKSRPKNDTVERMKDDKAEVSDDDEEDNSTDENDESYIENDE</sequence>
<dbReference type="InterPro" id="IPR032458">
    <property type="entry name" value="Histone_H2A_CS"/>
</dbReference>
<evidence type="ECO:0000256" key="6">
    <source>
        <dbReference type="RuleBase" id="RU003767"/>
    </source>
</evidence>
<comment type="caution">
    <text evidence="8">The sequence shown here is derived from an EMBL/GenBank/DDBJ whole genome shotgun (WGS) entry which is preliminary data.</text>
</comment>
<dbReference type="EMBL" id="MPUH01000152">
    <property type="protein sequence ID" value="OMJ88383.1"/>
    <property type="molecule type" value="Genomic_DNA"/>
</dbReference>